<evidence type="ECO:0000259" key="1">
    <source>
        <dbReference type="Pfam" id="PF13622"/>
    </source>
</evidence>
<dbReference type="InterPro" id="IPR049450">
    <property type="entry name" value="ACOT8-like_C"/>
</dbReference>
<protein>
    <submittedName>
        <fullName evidence="3">Thioesterase-like superfamily protein</fullName>
    </submittedName>
</protein>
<evidence type="ECO:0000313" key="4">
    <source>
        <dbReference type="Proteomes" id="UP000190911"/>
    </source>
</evidence>
<reference evidence="3 4" key="1">
    <citation type="submission" date="2016-11" db="EMBL/GenBank/DDBJ databases">
        <authorList>
            <person name="Jaros S."/>
            <person name="Januszkiewicz K."/>
            <person name="Wedrychowicz H."/>
        </authorList>
    </citation>
    <scope>NUCLEOTIDE SEQUENCE [LARGE SCALE GENOMIC DNA]</scope>
    <source>
        <strain evidence="3 4">ACAM 12</strain>
    </source>
</reference>
<organism evidence="3 4">
    <name type="scientific">Vreelandella subglaciescola</name>
    <dbReference type="NCBI Taxonomy" id="29571"/>
    <lineage>
        <taxon>Bacteria</taxon>
        <taxon>Pseudomonadati</taxon>
        <taxon>Pseudomonadota</taxon>
        <taxon>Gammaproteobacteria</taxon>
        <taxon>Oceanospirillales</taxon>
        <taxon>Halomonadaceae</taxon>
        <taxon>Vreelandella</taxon>
    </lineage>
</organism>
<dbReference type="InParanoid" id="A0A1M7EE17"/>
<feature type="domain" description="Acyl-CoA thioesterase-like C-terminal" evidence="2">
    <location>
        <begin position="160"/>
        <end position="261"/>
    </location>
</feature>
<sequence>MSAYYRLIDRNIDTEGVVTAHYEPNHAAQGAWNPNEQHMAPATGVICAEIEKYHPRSNLRIGRINLDIWGVIWFSPFTIKTRILRPGRTIELVESRMEAEGRTCIVATAWRMQISDTQEVSELENTCTVNPETMQEWSGMQKWGGGFIESMTFKIDDQRREDQGIIWMSNDLNMIEGKLTSSFVHLLGMVDTANGVATRIKPGEWIFPNVDLNINLLRLPQGRWLGLNAIQKHGNDGIGLTSSILHDELGIFGRSEQTLTVRRVNKDS</sequence>
<feature type="domain" description="Acyl-CoA thioesterase-like N-terminal HotDog" evidence="1">
    <location>
        <begin position="30"/>
        <end position="112"/>
    </location>
</feature>
<dbReference type="Proteomes" id="UP000190911">
    <property type="component" value="Chromosome I"/>
</dbReference>
<dbReference type="Pfam" id="PF20789">
    <property type="entry name" value="4HBT_3C"/>
    <property type="match status" value="1"/>
</dbReference>
<dbReference type="OrthoDB" id="1413770at2"/>
<dbReference type="EMBL" id="LT670847">
    <property type="protein sequence ID" value="SHL89579.1"/>
    <property type="molecule type" value="Genomic_DNA"/>
</dbReference>
<accession>A0A1M7EE17</accession>
<dbReference type="InterPro" id="IPR049449">
    <property type="entry name" value="TesB_ACOT8-like_N"/>
</dbReference>
<dbReference type="Pfam" id="PF13622">
    <property type="entry name" value="4HBT_3"/>
    <property type="match status" value="1"/>
</dbReference>
<evidence type="ECO:0000259" key="2">
    <source>
        <dbReference type="Pfam" id="PF20789"/>
    </source>
</evidence>
<dbReference type="Gene3D" id="2.40.160.210">
    <property type="entry name" value="Acyl-CoA thioesterase, double hotdog domain"/>
    <property type="match status" value="1"/>
</dbReference>
<keyword evidence="4" id="KW-1185">Reference proteome</keyword>
<dbReference type="InterPro" id="IPR042171">
    <property type="entry name" value="Acyl-CoA_hotdog"/>
</dbReference>
<proteinExistence type="predicted"/>
<dbReference type="RefSeq" id="WP_079550448.1">
    <property type="nucleotide sequence ID" value="NZ_LT670847.1"/>
</dbReference>
<evidence type="ECO:0000313" key="3">
    <source>
        <dbReference type="EMBL" id="SHL89579.1"/>
    </source>
</evidence>
<dbReference type="AlphaFoldDB" id="A0A1M7EE17"/>
<dbReference type="STRING" id="29571.SAMN05878437_0132"/>
<gene>
    <name evidence="3" type="ORF">SAMN05878437_0132</name>
</gene>
<name>A0A1M7EE17_9GAMM</name>